<evidence type="ECO:0000313" key="2">
    <source>
        <dbReference type="Proteomes" id="UP001611383"/>
    </source>
</evidence>
<keyword evidence="2" id="KW-1185">Reference proteome</keyword>
<sequence>MKAARGVLFSLVLGLLGAGPPSTKRDPVPVEWTRPAPLYWPQCKPGSTLTLRHLPAGGGAPFVEHITRMRPDDDFRAELRSERVQRDGTRSKHCCSMEFEPSFWGEGAVLSRQFLRRDVLEVDGKRVDVEVTQRISTAGGGFMCGNRRDPCAGIKRVEEMWRRVGAPPAEGPLRIRVDLKPWTSGEAPSSCRSPSKREPDADGMVDIRLALALDVKVVIDERVHDCIRVRTWSDRRPTVDAVECPSVLGGYAMFQRGSREDVLETLEVISFKCRMRK</sequence>
<dbReference type="RefSeq" id="WP_395808662.1">
    <property type="nucleotide sequence ID" value="NZ_CP043494.1"/>
</dbReference>
<reference evidence="1 2" key="1">
    <citation type="submission" date="2019-08" db="EMBL/GenBank/DDBJ databases">
        <title>Archangium and Cystobacter genomes.</title>
        <authorList>
            <person name="Chen I.-C.K."/>
            <person name="Wielgoss S."/>
        </authorList>
    </citation>
    <scope>NUCLEOTIDE SEQUENCE [LARGE SCALE GENOMIC DNA]</scope>
    <source>
        <strain evidence="1 2">Cbm 6</strain>
    </source>
</reference>
<dbReference type="EMBL" id="CP043494">
    <property type="protein sequence ID" value="WNG50043.1"/>
    <property type="molecule type" value="Genomic_DNA"/>
</dbReference>
<evidence type="ECO:0000313" key="1">
    <source>
        <dbReference type="EMBL" id="WNG50043.1"/>
    </source>
</evidence>
<evidence type="ECO:0008006" key="3">
    <source>
        <dbReference type="Google" id="ProtNLM"/>
    </source>
</evidence>
<protein>
    <recommendedName>
        <fullName evidence="3">Lipoprotein</fullName>
    </recommendedName>
</protein>
<gene>
    <name evidence="1" type="ORF">F0U60_42410</name>
</gene>
<proteinExistence type="predicted"/>
<accession>A0ABY9X3W0</accession>
<dbReference type="Proteomes" id="UP001611383">
    <property type="component" value="Chromosome"/>
</dbReference>
<name>A0ABY9X3W0_9BACT</name>
<organism evidence="1 2">
    <name type="scientific">Archangium minus</name>
    <dbReference type="NCBI Taxonomy" id="83450"/>
    <lineage>
        <taxon>Bacteria</taxon>
        <taxon>Pseudomonadati</taxon>
        <taxon>Myxococcota</taxon>
        <taxon>Myxococcia</taxon>
        <taxon>Myxococcales</taxon>
        <taxon>Cystobacterineae</taxon>
        <taxon>Archangiaceae</taxon>
        <taxon>Archangium</taxon>
    </lineage>
</organism>